<reference evidence="20 21" key="1">
    <citation type="submission" date="2015-04" db="EMBL/GenBank/DDBJ databases">
        <title>The draft genome sequence of Fusarium langsethiae, a T-2/HT-2 mycotoxin producer.</title>
        <authorList>
            <person name="Lysoe E."/>
            <person name="Divon H.H."/>
            <person name="Terzi V."/>
            <person name="Orru L."/>
            <person name="Lamontanara A."/>
            <person name="Kolseth A.-K."/>
            <person name="Frandsen R.J."/>
            <person name="Nielsen K."/>
            <person name="Thrane U."/>
        </authorList>
    </citation>
    <scope>NUCLEOTIDE SEQUENCE [LARGE SCALE GENOMIC DNA]</scope>
    <source>
        <strain evidence="20 21">Fl201059</strain>
    </source>
</reference>
<dbReference type="Proteomes" id="UP000037904">
    <property type="component" value="Unassembled WGS sequence"/>
</dbReference>
<keyword evidence="9" id="KW-0498">Mitosis</keyword>
<sequence>MPPKKSSNLRRRPETPNLNVAQLQAKVQTQDEPLTADPNSPPETPTTSPPFSRKTSLKPRRQPDFHDYFQPLDSDPNIRPVGDGHQFSYRPSLGPEQLSPRSSSSSGMDDDDSNNEDSSSEDEDESASPSIRSMGNATGPAVSSPNDDSDVDLDNDTDSSSDSDTSESDSDAESEKSGAADEVEASHITVTTTATVAHDFTLEDVDPMDSDCDGLDVLQPTEIESNRSRSRSRSRHRKEHKTMVKDFRNLNCSNETSETEQGADPEGMPDEEAIFLKHRERLKRIRRMSMGSSFGKRTHSELSDSEDDGEGLDANEVGSSARRMRRKMHRTSLLFHDPPPPPARIEELEEPDSTITIFKLPRSLWASPLMTLRGQEATRGPSEDDDDNDSPFNNTHKHDTARTDQPAPEPARVQFPPPKIFTNALLSNHDITSIIRDTEPHERALFSVPPPPPPPTTLKPTEPEKKKSSSRRQTVFNVASGEVTTGPPQRTGTHPRRQTAVAAVLGGQMHEELRRGESDRKGDVDVNILLRGAEKLCGVYELPGARERIATLRSKHAHGKNTAAYYEARVQEQAEQLASLDHRDYFDEEEEEEDEGDVWTEEDLRREEEEAKEMEIKKRELQVRLRQMEKDLGGLMRM</sequence>
<feature type="region of interest" description="Disordered" evidence="19">
    <location>
        <begin position="443"/>
        <end position="498"/>
    </location>
</feature>
<feature type="compositionally biased region" description="Polar residues" evidence="19">
    <location>
        <begin position="471"/>
        <end position="492"/>
    </location>
</feature>
<evidence type="ECO:0000256" key="18">
    <source>
        <dbReference type="ARBA" id="ARBA00044346"/>
    </source>
</evidence>
<dbReference type="AlphaFoldDB" id="A0A0M9EXT6"/>
<evidence type="ECO:0000256" key="11">
    <source>
        <dbReference type="ARBA" id="ARBA00022838"/>
    </source>
</evidence>
<keyword evidence="15" id="KW-0131">Cell cycle</keyword>
<evidence type="ECO:0000256" key="10">
    <source>
        <dbReference type="ARBA" id="ARBA00022829"/>
    </source>
</evidence>
<proteinExistence type="inferred from homology"/>
<feature type="compositionally biased region" description="Acidic residues" evidence="19">
    <location>
        <begin position="586"/>
        <end position="601"/>
    </location>
</feature>
<keyword evidence="11" id="KW-0995">Kinetochore</keyword>
<dbReference type="Pfam" id="PF08657">
    <property type="entry name" value="DASH_Spc34"/>
    <property type="match status" value="2"/>
</dbReference>
<dbReference type="EMBL" id="JXCE01000088">
    <property type="protein sequence ID" value="KPA41706.1"/>
    <property type="molecule type" value="Genomic_DNA"/>
</dbReference>
<dbReference type="GO" id="GO:0008608">
    <property type="term" value="P:attachment of spindle microtubules to kinetochore"/>
    <property type="evidence" value="ECO:0007669"/>
    <property type="project" value="InterPro"/>
</dbReference>
<feature type="region of interest" description="Disordered" evidence="19">
    <location>
        <begin position="204"/>
        <end position="269"/>
    </location>
</feature>
<evidence type="ECO:0000256" key="15">
    <source>
        <dbReference type="ARBA" id="ARBA00023306"/>
    </source>
</evidence>
<keyword evidence="14" id="KW-0539">Nucleus</keyword>
<dbReference type="GO" id="GO:0042729">
    <property type="term" value="C:DASH complex"/>
    <property type="evidence" value="ECO:0007669"/>
    <property type="project" value="InterPro"/>
</dbReference>
<name>A0A0M9EXT6_FUSLA</name>
<feature type="compositionally biased region" description="Acidic residues" evidence="19">
    <location>
        <begin position="147"/>
        <end position="172"/>
    </location>
</feature>
<evidence type="ECO:0000256" key="5">
    <source>
        <dbReference type="ARBA" id="ARBA00022454"/>
    </source>
</evidence>
<feature type="compositionally biased region" description="Basic residues" evidence="19">
    <location>
        <begin position="228"/>
        <end position="240"/>
    </location>
</feature>
<evidence type="ECO:0000256" key="2">
    <source>
        <dbReference type="ARBA" id="ARBA00004186"/>
    </source>
</evidence>
<keyword evidence="21" id="KW-1185">Reference proteome</keyword>
<evidence type="ECO:0000256" key="1">
    <source>
        <dbReference type="ARBA" id="ARBA00004123"/>
    </source>
</evidence>
<evidence type="ECO:0000313" key="20">
    <source>
        <dbReference type="EMBL" id="KPA41706.1"/>
    </source>
</evidence>
<feature type="compositionally biased region" description="Acidic residues" evidence="19">
    <location>
        <begin position="108"/>
        <end position="126"/>
    </location>
</feature>
<feature type="compositionally biased region" description="Pro residues" evidence="19">
    <location>
        <begin position="39"/>
        <end position="48"/>
    </location>
</feature>
<feature type="region of interest" description="Disordered" evidence="19">
    <location>
        <begin position="286"/>
        <end position="352"/>
    </location>
</feature>
<evidence type="ECO:0000256" key="6">
    <source>
        <dbReference type="ARBA" id="ARBA00022490"/>
    </source>
</evidence>
<evidence type="ECO:0000256" key="8">
    <source>
        <dbReference type="ARBA" id="ARBA00022701"/>
    </source>
</evidence>
<comment type="similarity">
    <text evidence="4">Belongs to the DASH complex SPC34 family.</text>
</comment>
<keyword evidence="7" id="KW-0132">Cell division</keyword>
<dbReference type="GO" id="GO:0051301">
    <property type="term" value="P:cell division"/>
    <property type="evidence" value="ECO:0007669"/>
    <property type="project" value="UniProtKB-KW"/>
</dbReference>
<comment type="caution">
    <text evidence="20">The sequence shown here is derived from an EMBL/GenBank/DDBJ whole genome shotgun (WGS) entry which is preliminary data.</text>
</comment>
<evidence type="ECO:0000256" key="19">
    <source>
        <dbReference type="SAM" id="MobiDB-lite"/>
    </source>
</evidence>
<evidence type="ECO:0000256" key="14">
    <source>
        <dbReference type="ARBA" id="ARBA00023242"/>
    </source>
</evidence>
<accession>A0A0M9EXT6</accession>
<protein>
    <recommendedName>
        <fullName evidence="17">DASH complex subunit SPC34</fullName>
    </recommendedName>
    <alternativeName>
        <fullName evidence="18">Outer kinetochore protein SPC34</fullName>
    </alternativeName>
</protein>
<keyword evidence="16" id="KW-0137">Centromere</keyword>
<feature type="compositionally biased region" description="Acidic residues" evidence="19">
    <location>
        <begin position="303"/>
        <end position="313"/>
    </location>
</feature>
<keyword evidence="5" id="KW-0158">Chromosome</keyword>
<keyword evidence="10" id="KW-0159">Chromosome partition</keyword>
<feature type="compositionally biased region" description="Basic and acidic residues" evidence="19">
    <location>
        <begin position="602"/>
        <end position="613"/>
    </location>
</feature>
<keyword evidence="13" id="KW-0206">Cytoskeleton</keyword>
<feature type="region of interest" description="Disordered" evidence="19">
    <location>
        <begin position="25"/>
        <end position="190"/>
    </location>
</feature>
<comment type="subcellular location">
    <subcellularLocation>
        <location evidence="3">Chromosome</location>
        <location evidence="3">Centromere</location>
        <location evidence="3">Kinetochore</location>
    </subcellularLocation>
    <subcellularLocation>
        <location evidence="2">Cytoplasm</location>
        <location evidence="2">Cytoskeleton</location>
        <location evidence="2">Spindle</location>
    </subcellularLocation>
    <subcellularLocation>
        <location evidence="1">Nucleus</location>
    </subcellularLocation>
</comment>
<evidence type="ECO:0000256" key="12">
    <source>
        <dbReference type="ARBA" id="ARBA00023054"/>
    </source>
</evidence>
<evidence type="ECO:0000256" key="13">
    <source>
        <dbReference type="ARBA" id="ARBA00023212"/>
    </source>
</evidence>
<keyword evidence="12" id="KW-0175">Coiled coil</keyword>
<gene>
    <name evidence="20" type="ORF">FLAG1_05405</name>
</gene>
<feature type="compositionally biased region" description="Acidic residues" evidence="19">
    <location>
        <begin position="257"/>
        <end position="269"/>
    </location>
</feature>
<dbReference type="InterPro" id="IPR013966">
    <property type="entry name" value="Spc34"/>
</dbReference>
<evidence type="ECO:0000256" key="3">
    <source>
        <dbReference type="ARBA" id="ARBA00004629"/>
    </source>
</evidence>
<feature type="compositionally biased region" description="Acidic residues" evidence="19">
    <location>
        <begin position="204"/>
        <end position="214"/>
    </location>
</feature>
<evidence type="ECO:0000256" key="4">
    <source>
        <dbReference type="ARBA" id="ARBA00008491"/>
    </source>
</evidence>
<keyword evidence="6" id="KW-0963">Cytoplasm</keyword>
<evidence type="ECO:0000256" key="16">
    <source>
        <dbReference type="ARBA" id="ARBA00023328"/>
    </source>
</evidence>
<organism evidence="20 21">
    <name type="scientific">Fusarium langsethiae</name>
    <dbReference type="NCBI Taxonomy" id="179993"/>
    <lineage>
        <taxon>Eukaryota</taxon>
        <taxon>Fungi</taxon>
        <taxon>Dikarya</taxon>
        <taxon>Ascomycota</taxon>
        <taxon>Pezizomycotina</taxon>
        <taxon>Sordariomycetes</taxon>
        <taxon>Hypocreomycetidae</taxon>
        <taxon>Hypocreales</taxon>
        <taxon>Nectriaceae</taxon>
        <taxon>Fusarium</taxon>
    </lineage>
</organism>
<dbReference type="GO" id="GO:0005876">
    <property type="term" value="C:spindle microtubule"/>
    <property type="evidence" value="ECO:0007669"/>
    <property type="project" value="InterPro"/>
</dbReference>
<keyword evidence="8" id="KW-0493">Microtubule</keyword>
<feature type="region of interest" description="Disordered" evidence="19">
    <location>
        <begin position="586"/>
        <end position="613"/>
    </location>
</feature>
<evidence type="ECO:0000256" key="9">
    <source>
        <dbReference type="ARBA" id="ARBA00022776"/>
    </source>
</evidence>
<evidence type="ECO:0000256" key="17">
    <source>
        <dbReference type="ARBA" id="ARBA00044112"/>
    </source>
</evidence>
<evidence type="ECO:0000256" key="7">
    <source>
        <dbReference type="ARBA" id="ARBA00022618"/>
    </source>
</evidence>
<feature type="region of interest" description="Disordered" evidence="19">
    <location>
        <begin position="371"/>
        <end position="417"/>
    </location>
</feature>
<feature type="compositionally biased region" description="Pro residues" evidence="19">
    <location>
        <begin position="448"/>
        <end position="457"/>
    </location>
</feature>
<evidence type="ECO:0000313" key="21">
    <source>
        <dbReference type="Proteomes" id="UP000037904"/>
    </source>
</evidence>